<proteinExistence type="predicted"/>
<accession>A0A0K9F3M2</accession>
<dbReference type="GO" id="GO:0035438">
    <property type="term" value="F:cyclic-di-GMP binding"/>
    <property type="evidence" value="ECO:0007669"/>
    <property type="project" value="InterPro"/>
</dbReference>
<dbReference type="Proteomes" id="UP000037326">
    <property type="component" value="Unassembled WGS sequence"/>
</dbReference>
<gene>
    <name evidence="2" type="ORF">ACZ11_18940</name>
</gene>
<dbReference type="PATRIC" id="fig|582475.4.peg.2853"/>
<name>A0A0K9F3M2_9BACI</name>
<organism evidence="2 3">
    <name type="scientific">Lysinibacillus xylanilyticus</name>
    <dbReference type="NCBI Taxonomy" id="582475"/>
    <lineage>
        <taxon>Bacteria</taxon>
        <taxon>Bacillati</taxon>
        <taxon>Bacillota</taxon>
        <taxon>Bacilli</taxon>
        <taxon>Bacillales</taxon>
        <taxon>Bacillaceae</taxon>
        <taxon>Lysinibacillus</taxon>
    </lineage>
</organism>
<protein>
    <submittedName>
        <fullName evidence="2">Flagellar biosynthesis protein FliS</fullName>
    </submittedName>
</protein>
<evidence type="ECO:0000313" key="2">
    <source>
        <dbReference type="EMBL" id="KMY29194.1"/>
    </source>
</evidence>
<sequence>MKFKRQEGFRFKFDKPVKMTFAVYEDGRVNQAQTAMADLLDISPRGLKMFTEVDLGVNPPPLDLRFVLDTREVRAYGEIIWSRPFGKGKQYGVNFNDQESIEDLIVEELKLRRRREADEAKLNSINS</sequence>
<feature type="domain" description="PilZ" evidence="1">
    <location>
        <begin position="9"/>
        <end position="102"/>
    </location>
</feature>
<dbReference type="GeneID" id="96600290"/>
<comment type="caution">
    <text evidence="2">The sequence shown here is derived from an EMBL/GenBank/DDBJ whole genome shotgun (WGS) entry which is preliminary data.</text>
</comment>
<dbReference type="RefSeq" id="WP_049668099.1">
    <property type="nucleotide sequence ID" value="NZ_JBIVOC010000019.1"/>
</dbReference>
<keyword evidence="2" id="KW-0966">Cell projection</keyword>
<dbReference type="Pfam" id="PF07238">
    <property type="entry name" value="PilZ"/>
    <property type="match status" value="1"/>
</dbReference>
<dbReference type="InterPro" id="IPR009875">
    <property type="entry name" value="PilZ_domain"/>
</dbReference>
<keyword evidence="2" id="KW-0969">Cilium</keyword>
<dbReference type="AlphaFoldDB" id="A0A0K9F3M2"/>
<evidence type="ECO:0000313" key="3">
    <source>
        <dbReference type="Proteomes" id="UP000037326"/>
    </source>
</evidence>
<dbReference type="EMBL" id="LFXJ01000010">
    <property type="protein sequence ID" value="KMY29194.1"/>
    <property type="molecule type" value="Genomic_DNA"/>
</dbReference>
<dbReference type="OrthoDB" id="2354159at2"/>
<reference evidence="3" key="1">
    <citation type="submission" date="2015-07" db="EMBL/GenBank/DDBJ databases">
        <authorList>
            <consortium name="Consortium for Microbial Forensics and Genomics (microFORGE)"/>
            <person name="Knight B.M."/>
            <person name="Roberts D.P."/>
            <person name="Lin D."/>
            <person name="Hari K."/>
            <person name="Fletcher J."/>
            <person name="Melcher U."/>
            <person name="Blagden T."/>
            <person name="Winegar R.A."/>
        </authorList>
    </citation>
    <scope>NUCLEOTIDE SEQUENCE [LARGE SCALE GENOMIC DNA]</scope>
    <source>
        <strain evidence="3">DSM 23493</strain>
    </source>
</reference>
<evidence type="ECO:0000259" key="1">
    <source>
        <dbReference type="Pfam" id="PF07238"/>
    </source>
</evidence>
<keyword evidence="2" id="KW-0282">Flagellum</keyword>